<comment type="similarity">
    <text evidence="1 2">Belongs to the cytochrome P450 family.</text>
</comment>
<accession>A0A1J4N484</accession>
<dbReference type="SUPFAM" id="SSF48264">
    <property type="entry name" value="Cytochrome P450"/>
    <property type="match status" value="1"/>
</dbReference>
<dbReference type="GO" id="GO:0016705">
    <property type="term" value="F:oxidoreductase activity, acting on paired donors, with incorporation or reduction of molecular oxygen"/>
    <property type="evidence" value="ECO:0007669"/>
    <property type="project" value="InterPro"/>
</dbReference>
<proteinExistence type="inferred from homology"/>
<dbReference type="InterPro" id="IPR001128">
    <property type="entry name" value="Cyt_P450"/>
</dbReference>
<keyword evidence="4" id="KW-1185">Reference proteome</keyword>
<keyword evidence="2" id="KW-0560">Oxidoreductase</keyword>
<dbReference type="GO" id="GO:0020037">
    <property type="term" value="F:heme binding"/>
    <property type="evidence" value="ECO:0007669"/>
    <property type="project" value="InterPro"/>
</dbReference>
<dbReference type="PROSITE" id="PS00086">
    <property type="entry name" value="CYTOCHROME_P450"/>
    <property type="match status" value="1"/>
</dbReference>
<keyword evidence="2" id="KW-0349">Heme</keyword>
<protein>
    <submittedName>
        <fullName evidence="3">Monooxygenase</fullName>
    </submittedName>
</protein>
<dbReference type="InterPro" id="IPR017972">
    <property type="entry name" value="Cyt_P450_CS"/>
</dbReference>
<dbReference type="RefSeq" id="WP_045548949.1">
    <property type="nucleotide sequence ID" value="NZ_JZDQ02000016.1"/>
</dbReference>
<gene>
    <name evidence="3" type="ORF">UG56_012860</name>
</gene>
<dbReference type="OrthoDB" id="502624at2"/>
<dbReference type="PANTHER" id="PTHR46696">
    <property type="entry name" value="P450, PUTATIVE (EUROFUNG)-RELATED"/>
    <property type="match status" value="1"/>
</dbReference>
<dbReference type="Gene3D" id="1.10.630.10">
    <property type="entry name" value="Cytochrome P450"/>
    <property type="match status" value="1"/>
</dbReference>
<keyword evidence="2 3" id="KW-0503">Monooxygenase</keyword>
<keyword evidence="2" id="KW-0479">Metal-binding</keyword>
<dbReference type="Pfam" id="PF00067">
    <property type="entry name" value="p450"/>
    <property type="match status" value="1"/>
</dbReference>
<comment type="caution">
    <text evidence="3">The sequence shown here is derived from an EMBL/GenBank/DDBJ whole genome shotgun (WGS) entry which is preliminary data.</text>
</comment>
<dbReference type="InterPro" id="IPR036396">
    <property type="entry name" value="Cyt_P450_sf"/>
</dbReference>
<evidence type="ECO:0000313" key="3">
    <source>
        <dbReference type="EMBL" id="OIJ26372.1"/>
    </source>
</evidence>
<organism evidence="3 4">
    <name type="scientific">Nocardioides luteus</name>
    <dbReference type="NCBI Taxonomy" id="1844"/>
    <lineage>
        <taxon>Bacteria</taxon>
        <taxon>Bacillati</taxon>
        <taxon>Actinomycetota</taxon>
        <taxon>Actinomycetes</taxon>
        <taxon>Propionibacteriales</taxon>
        <taxon>Nocardioidaceae</taxon>
        <taxon>Nocardioides</taxon>
    </lineage>
</organism>
<dbReference type="PRINTS" id="PR00359">
    <property type="entry name" value="BP450"/>
</dbReference>
<keyword evidence="2" id="KW-0408">Iron</keyword>
<sequence length="395" mass="43159">MPQRFASSDAGDLYSRSAILDPYPHYSRLRAQGPVVWLERHKVFALPRYAECKAALLDDSTFVSGAGVALNPVTNRLARGTTLNSDGAQHDERRKLVAHRLTPRALREMHDQVDAQAGRVVASALERGRIDGVEDLATALPMSIVPDLVGWPEEGRDRLLAWGAATFDALGPMNGQAVRSIRPSVQMLRYAHGVAKDRRLREGSLGGDLLQAVDEGRLDAAECPKLLVDYLAPSIDTTLSAIASALYLFALHPDQWQALRADRGLLSNAINEVVRLESPLRAFSRKVAADTTLADVELPAGSRVLVMYASANRDELVWDSPEAFDITRDATQQLGFGHGAHGCAGQGLARLETRTILGHLLDGVERIELTGKPVWAVNNIIHRLEHLPLELIPAR</sequence>
<dbReference type="AlphaFoldDB" id="A0A1J4N484"/>
<reference evidence="3" key="1">
    <citation type="submission" date="2016-10" db="EMBL/GenBank/DDBJ databases">
        <title>Draft Genome Sequence of Nocardioides luteus Strain BAFB, an Alkane-Degrading Bacterium Isolated from JP-7 Polluted Soil.</title>
        <authorList>
            <person name="Brown L."/>
            <person name="Ruiz O.N."/>
            <person name="Gunasekera T."/>
        </authorList>
    </citation>
    <scope>NUCLEOTIDE SEQUENCE [LARGE SCALE GENOMIC DNA]</scope>
    <source>
        <strain evidence="3">BAFB</strain>
    </source>
</reference>
<dbReference type="Proteomes" id="UP000033772">
    <property type="component" value="Unassembled WGS sequence"/>
</dbReference>
<dbReference type="GO" id="GO:0004497">
    <property type="term" value="F:monooxygenase activity"/>
    <property type="evidence" value="ECO:0007669"/>
    <property type="project" value="UniProtKB-KW"/>
</dbReference>
<dbReference type="EMBL" id="JZDQ02000016">
    <property type="protein sequence ID" value="OIJ26372.1"/>
    <property type="molecule type" value="Genomic_DNA"/>
</dbReference>
<evidence type="ECO:0000256" key="2">
    <source>
        <dbReference type="RuleBase" id="RU000461"/>
    </source>
</evidence>
<dbReference type="STRING" id="1844.UG56_012860"/>
<dbReference type="InterPro" id="IPR002397">
    <property type="entry name" value="Cyt_P450_B"/>
</dbReference>
<evidence type="ECO:0000313" key="4">
    <source>
        <dbReference type="Proteomes" id="UP000033772"/>
    </source>
</evidence>
<name>A0A1J4N484_9ACTN</name>
<evidence type="ECO:0000256" key="1">
    <source>
        <dbReference type="ARBA" id="ARBA00010617"/>
    </source>
</evidence>
<dbReference type="PANTHER" id="PTHR46696:SF1">
    <property type="entry name" value="CYTOCHROME P450 YJIB-RELATED"/>
    <property type="match status" value="1"/>
</dbReference>
<dbReference type="GO" id="GO:0005506">
    <property type="term" value="F:iron ion binding"/>
    <property type="evidence" value="ECO:0007669"/>
    <property type="project" value="InterPro"/>
</dbReference>